<comment type="function">
    <text evidence="6">RNA helicase.</text>
</comment>
<keyword evidence="1 6" id="KW-0547">Nucleotide-binding</keyword>
<dbReference type="EC" id="3.6.4.13" evidence="6"/>
<evidence type="ECO:0000259" key="9">
    <source>
        <dbReference type="PROSITE" id="PS51194"/>
    </source>
</evidence>
<dbReference type="InterPro" id="IPR027417">
    <property type="entry name" value="P-loop_NTPase"/>
</dbReference>
<keyword evidence="11" id="KW-1185">Reference proteome</keyword>
<dbReference type="CDD" id="cd18787">
    <property type="entry name" value="SF2_C_DEAD"/>
    <property type="match status" value="1"/>
</dbReference>
<dbReference type="InterPro" id="IPR001650">
    <property type="entry name" value="Helicase_C-like"/>
</dbReference>
<evidence type="ECO:0000259" key="8">
    <source>
        <dbReference type="PROSITE" id="PS51192"/>
    </source>
</evidence>
<protein>
    <recommendedName>
        <fullName evidence="6">ATP-dependent RNA helicase</fullName>
        <ecNumber evidence="6">3.6.4.13</ecNumber>
    </recommendedName>
</protein>
<evidence type="ECO:0000313" key="11">
    <source>
        <dbReference type="Proteomes" id="UP001244341"/>
    </source>
</evidence>
<keyword evidence="5 6" id="KW-0694">RNA-binding</keyword>
<dbReference type="SUPFAM" id="SSF52540">
    <property type="entry name" value="P-loop containing nucleoside triphosphate hydrolases"/>
    <property type="match status" value="1"/>
</dbReference>
<sequence>MEAQQPTKNAAAAKKQQKGSKTGGKSSSKALWGSAQGWKQLDAADELLLGAEEGGFAGLEVLEDAAEHLPALGKHVGIRIAALVGGIAPVAEHLQALGKHVGIRVAALVGGIAPVKQERLLRSCPPVVVATPGRLWDLMRHGHKHVSELDQLSFFVLDEADRMVQQGHYAELSSILELLPTPDRASAKAAAAAAEVEEQRRLDEAAAQHKQQGEEESDGEGKGEDKDEADGEDEEGEEEEADGEQQQEEDDDQEQQQQQQRPNKKYHGRAQHQPRQKQQKRPRGQHHLLQTFVFSATLALPAALHKRLRRGGGGSSGAASLENLMDRLSFRERPAIIDLSPSSQLAARVTEGVLHTLEEERDATLYYLLARHPGRALVFVNAVSAVRRVAALLKLLGLPAVALHAQQQQRQRLKALDRFKSHEHGVLVATDVAARGLDIQNVQIVVHYQLPASADTYIHRSGRTARTGGVDGVVLSMVTPSDASRWAALRHALEGQAAPPSFPIDDRVLGQAKQRVALAAKIDQIQRQARKAHAETSWARSNADAAGIALSDSDIEDEGLSDLTTAAISAAGAGRKKNKKGAVAAGSELGVEDRQESQAAAERAHAAGQLTAGLAALQRQLAAALSMPLQASISHKFFTGGLSAGAVAAAAAARAGEVAAAAGEAEGEEQDAANGVLKPHSVLTVDAIAETVQLAARLNQSRAGQIAAAGGTGGLASAGSKRKQQQALQESSKARRKAAAALVAAAATKGDAVARGLAGVVKKVRKQGGGKQGAKHAAAQQQVLMARMLMSKNEKKRQRRQGGMVVVRPGAAGGAFGRDAQGATALDVLNKSR</sequence>
<evidence type="ECO:0000256" key="5">
    <source>
        <dbReference type="ARBA" id="ARBA00022884"/>
    </source>
</evidence>
<dbReference type="InterPro" id="IPR011545">
    <property type="entry name" value="DEAD/DEAH_box_helicase_dom"/>
</dbReference>
<feature type="compositionally biased region" description="Acidic residues" evidence="7">
    <location>
        <begin position="226"/>
        <end position="254"/>
    </location>
</feature>
<dbReference type="PROSITE" id="PS51192">
    <property type="entry name" value="HELICASE_ATP_BIND_1"/>
    <property type="match status" value="1"/>
</dbReference>
<feature type="compositionally biased region" description="Basic and acidic residues" evidence="7">
    <location>
        <begin position="197"/>
        <end position="225"/>
    </location>
</feature>
<dbReference type="PROSITE" id="PS51194">
    <property type="entry name" value="HELICASE_CTER"/>
    <property type="match status" value="1"/>
</dbReference>
<keyword evidence="4 6" id="KW-0067">ATP-binding</keyword>
<keyword evidence="2 6" id="KW-0378">Hydrolase</keyword>
<feature type="compositionally biased region" description="Basic residues" evidence="7">
    <location>
        <begin position="262"/>
        <end position="284"/>
    </location>
</feature>
<evidence type="ECO:0000256" key="6">
    <source>
        <dbReference type="RuleBase" id="RU365068"/>
    </source>
</evidence>
<comment type="similarity">
    <text evidence="6">Belongs to the DEAD box helicase family.</text>
</comment>
<accession>A0ABY8ULM4</accession>
<organism evidence="10 11">
    <name type="scientific">Tetradesmus obliquus</name>
    <name type="common">Green alga</name>
    <name type="synonym">Acutodesmus obliquus</name>
    <dbReference type="NCBI Taxonomy" id="3088"/>
    <lineage>
        <taxon>Eukaryota</taxon>
        <taxon>Viridiplantae</taxon>
        <taxon>Chlorophyta</taxon>
        <taxon>core chlorophytes</taxon>
        <taxon>Chlorophyceae</taxon>
        <taxon>CS clade</taxon>
        <taxon>Sphaeropleales</taxon>
        <taxon>Scenedesmaceae</taxon>
        <taxon>Tetradesmus</taxon>
    </lineage>
</organism>
<gene>
    <name evidence="10" type="ORF">OEZ85_004519</name>
</gene>
<feature type="compositionally biased region" description="Low complexity" evidence="7">
    <location>
        <begin position="1"/>
        <end position="30"/>
    </location>
</feature>
<dbReference type="InterPro" id="IPR000629">
    <property type="entry name" value="RNA-helicase_DEAD-box_CS"/>
</dbReference>
<comment type="domain">
    <text evidence="6">The Q motif is unique to and characteristic of the DEAD box family of RNA helicases and controls ATP binding and hydrolysis.</text>
</comment>
<dbReference type="SMART" id="SM00487">
    <property type="entry name" value="DEXDc"/>
    <property type="match status" value="1"/>
</dbReference>
<name>A0ABY8ULM4_TETOB</name>
<evidence type="ECO:0000256" key="2">
    <source>
        <dbReference type="ARBA" id="ARBA00022801"/>
    </source>
</evidence>
<feature type="region of interest" description="Disordered" evidence="7">
    <location>
        <begin position="712"/>
        <end position="732"/>
    </location>
</feature>
<dbReference type="Gene3D" id="3.40.50.300">
    <property type="entry name" value="P-loop containing nucleotide triphosphate hydrolases"/>
    <property type="match status" value="2"/>
</dbReference>
<feature type="region of interest" description="Disordered" evidence="7">
    <location>
        <begin position="577"/>
        <end position="604"/>
    </location>
</feature>
<dbReference type="PROSITE" id="PS00039">
    <property type="entry name" value="DEAD_ATP_HELICASE"/>
    <property type="match status" value="1"/>
</dbReference>
<feature type="domain" description="Helicase C-terminal" evidence="9">
    <location>
        <begin position="364"/>
        <end position="510"/>
    </location>
</feature>
<dbReference type="EMBL" id="CP126221">
    <property type="protein sequence ID" value="WIA22185.1"/>
    <property type="molecule type" value="Genomic_DNA"/>
</dbReference>
<dbReference type="InterPro" id="IPR014001">
    <property type="entry name" value="Helicase_ATP-bd"/>
</dbReference>
<feature type="domain" description="Helicase ATP-binding" evidence="8">
    <location>
        <begin position="90"/>
        <end position="200"/>
    </location>
</feature>
<feature type="region of interest" description="Disordered" evidence="7">
    <location>
        <begin position="1"/>
        <end position="31"/>
    </location>
</feature>
<dbReference type="Pfam" id="PF00271">
    <property type="entry name" value="Helicase_C"/>
    <property type="match status" value="1"/>
</dbReference>
<reference evidence="10 11" key="1">
    <citation type="submission" date="2023-05" db="EMBL/GenBank/DDBJ databases">
        <title>A 100% complete, gapless, phased diploid assembly of the Scenedesmus obliquus UTEX 3031 genome.</title>
        <authorList>
            <person name="Biondi T.C."/>
            <person name="Hanschen E.R."/>
            <person name="Kwon T."/>
            <person name="Eng W."/>
            <person name="Kruse C.P.S."/>
            <person name="Koehler S.I."/>
            <person name="Kunde Y."/>
            <person name="Gleasner C.D."/>
            <person name="You Mak K.T."/>
            <person name="Polle J."/>
            <person name="Hovde B.T."/>
            <person name="Starkenburg S.R."/>
        </authorList>
    </citation>
    <scope>NUCLEOTIDE SEQUENCE [LARGE SCALE GENOMIC DNA]</scope>
    <source>
        <strain evidence="10 11">DOE0152z</strain>
    </source>
</reference>
<keyword evidence="3 6" id="KW-0347">Helicase</keyword>
<evidence type="ECO:0000256" key="4">
    <source>
        <dbReference type="ARBA" id="ARBA00022840"/>
    </source>
</evidence>
<evidence type="ECO:0000256" key="7">
    <source>
        <dbReference type="SAM" id="MobiDB-lite"/>
    </source>
</evidence>
<proteinExistence type="inferred from homology"/>
<dbReference type="SMART" id="SM00490">
    <property type="entry name" value="HELICc"/>
    <property type="match status" value="1"/>
</dbReference>
<dbReference type="PANTHER" id="PTHR24031">
    <property type="entry name" value="RNA HELICASE"/>
    <property type="match status" value="1"/>
</dbReference>
<dbReference type="Pfam" id="PF00270">
    <property type="entry name" value="DEAD"/>
    <property type="match status" value="1"/>
</dbReference>
<comment type="catalytic activity">
    <reaction evidence="6">
        <text>ATP + H2O = ADP + phosphate + H(+)</text>
        <dbReference type="Rhea" id="RHEA:13065"/>
        <dbReference type="ChEBI" id="CHEBI:15377"/>
        <dbReference type="ChEBI" id="CHEBI:15378"/>
        <dbReference type="ChEBI" id="CHEBI:30616"/>
        <dbReference type="ChEBI" id="CHEBI:43474"/>
        <dbReference type="ChEBI" id="CHEBI:456216"/>
        <dbReference type="EC" id="3.6.4.13"/>
    </reaction>
</comment>
<evidence type="ECO:0000313" key="10">
    <source>
        <dbReference type="EMBL" id="WIA22185.1"/>
    </source>
</evidence>
<dbReference type="Proteomes" id="UP001244341">
    <property type="component" value="Chromosome 14b"/>
</dbReference>
<evidence type="ECO:0000256" key="1">
    <source>
        <dbReference type="ARBA" id="ARBA00022741"/>
    </source>
</evidence>
<feature type="region of interest" description="Disordered" evidence="7">
    <location>
        <begin position="189"/>
        <end position="284"/>
    </location>
</feature>
<evidence type="ECO:0000256" key="3">
    <source>
        <dbReference type="ARBA" id="ARBA00022806"/>
    </source>
</evidence>